<keyword evidence="4" id="KW-1185">Reference proteome</keyword>
<proteinExistence type="predicted"/>
<dbReference type="Gene3D" id="3.40.50.1820">
    <property type="entry name" value="alpha/beta hydrolase"/>
    <property type="match status" value="1"/>
</dbReference>
<gene>
    <name evidence="3" type="ORF">DCC39_14205</name>
</gene>
<dbReference type="OrthoDB" id="9815425at2"/>
<dbReference type="EMBL" id="QCZG01000034">
    <property type="protein sequence ID" value="PWA08784.1"/>
    <property type="molecule type" value="Genomic_DNA"/>
</dbReference>
<dbReference type="PANTHER" id="PTHR48081:SF8">
    <property type="entry name" value="ALPHA_BETA HYDROLASE FOLD-3 DOMAIN-CONTAINING PROTEIN-RELATED"/>
    <property type="match status" value="1"/>
</dbReference>
<comment type="caution">
    <text evidence="3">The sequence shown here is derived from an EMBL/GenBank/DDBJ whole genome shotgun (WGS) entry which is preliminary data.</text>
</comment>
<organism evidence="3 4">
    <name type="scientific">Pueribacillus theae</name>
    <dbReference type="NCBI Taxonomy" id="2171751"/>
    <lineage>
        <taxon>Bacteria</taxon>
        <taxon>Bacillati</taxon>
        <taxon>Bacillota</taxon>
        <taxon>Bacilli</taxon>
        <taxon>Bacillales</taxon>
        <taxon>Bacillaceae</taxon>
        <taxon>Pueribacillus</taxon>
    </lineage>
</organism>
<keyword evidence="1 3" id="KW-0378">Hydrolase</keyword>
<reference evidence="3 4" key="1">
    <citation type="submission" date="2018-04" db="EMBL/GenBank/DDBJ databases">
        <title>Camelliibacillus theae gen. nov., sp. nov., isolated from Pu'er tea.</title>
        <authorList>
            <person name="Niu L."/>
        </authorList>
    </citation>
    <scope>NUCLEOTIDE SEQUENCE [LARGE SCALE GENOMIC DNA]</scope>
    <source>
        <strain evidence="3 4">T8</strain>
    </source>
</reference>
<dbReference type="Proteomes" id="UP000245998">
    <property type="component" value="Unassembled WGS sequence"/>
</dbReference>
<dbReference type="InterPro" id="IPR050300">
    <property type="entry name" value="GDXG_lipolytic_enzyme"/>
</dbReference>
<dbReference type="InterPro" id="IPR029058">
    <property type="entry name" value="AB_hydrolase_fold"/>
</dbReference>
<accession>A0A2U1JV19</accession>
<sequence>MVKALAAHGLDSLAAPPPVSSKDPLEERLKFLATAEAGLEALNASLMEDLPPVSGIQQSIETIRGVDSNDIVLYIHRPKVKSSNALPGILHFHGGGMAMLSTSGPMYSRWRDELAATGMVVIGVEFRNAAGVLGPHPFPAGLNDCTTALEWTHANRESLGLSKLILAGESGGANLALATTIKAKREGRLDAIDGVYALVPYISGAYDWNYEDMAAEFPSLLENDGYFVNNLMNKVAASVYDPDGLNANNPLCWPYWATYHDLTGLPPHVITVNELDLYRDEGLGYYRKLAQAGVNVTGRNIIGVCHAAELMFRKAMPDMYLSTIYDVNAFAKRINRKAGESVAT</sequence>
<dbReference type="Pfam" id="PF07859">
    <property type="entry name" value="Abhydrolase_3"/>
    <property type="match status" value="1"/>
</dbReference>
<feature type="domain" description="Alpha/beta hydrolase fold-3" evidence="2">
    <location>
        <begin position="89"/>
        <end position="308"/>
    </location>
</feature>
<dbReference type="InterPro" id="IPR013094">
    <property type="entry name" value="AB_hydrolase_3"/>
</dbReference>
<evidence type="ECO:0000313" key="3">
    <source>
        <dbReference type="EMBL" id="PWA08784.1"/>
    </source>
</evidence>
<dbReference type="SUPFAM" id="SSF53474">
    <property type="entry name" value="alpha/beta-Hydrolases"/>
    <property type="match status" value="1"/>
</dbReference>
<evidence type="ECO:0000256" key="1">
    <source>
        <dbReference type="ARBA" id="ARBA00022801"/>
    </source>
</evidence>
<evidence type="ECO:0000259" key="2">
    <source>
        <dbReference type="Pfam" id="PF07859"/>
    </source>
</evidence>
<dbReference type="AlphaFoldDB" id="A0A2U1JV19"/>
<evidence type="ECO:0000313" key="4">
    <source>
        <dbReference type="Proteomes" id="UP000245998"/>
    </source>
</evidence>
<protein>
    <submittedName>
        <fullName evidence="3">Alpha/beta hydrolase</fullName>
    </submittedName>
</protein>
<dbReference type="PANTHER" id="PTHR48081">
    <property type="entry name" value="AB HYDROLASE SUPERFAMILY PROTEIN C4A8.06C"/>
    <property type="match status" value="1"/>
</dbReference>
<name>A0A2U1JV19_9BACI</name>
<dbReference type="GO" id="GO:0016787">
    <property type="term" value="F:hydrolase activity"/>
    <property type="evidence" value="ECO:0007669"/>
    <property type="project" value="UniProtKB-KW"/>
</dbReference>